<sequence>MEHIEPRFTLDNSEDESCYSDTDEICDNDEVDSIVEELRDDGGVEEKKNDDGYVDDDTYVAEPISYYEDHIKNMRDATLEQINNQHTNIVNFDTLRNKCLSLEEFRELFKDYKDCYYAVDTYGTSVVIIKSDNSEQFIQNSMESNPEYCRYYMKSGEIVDVISMNSYEKKTDTVLNYKKCKIGDIVELPEVYRNMDVYYADYIMSSPFRHQYTGKVREYDFNGILWKEYSYKDGELHGDYNIYDVDGKITEIVTYVDGQLDSSFPIQEQTKIYENDNKKEIVDFHKLPTFDKVKERLKKYTGDPFIYFINISNHIFVLNDIGDSRTPMKYSGMKHDENMCMYILNFARIDEIININDLDEKVQMVMAKSLDIYNKDNNTVTYRIGCGESNIKAWKSLEPVFYNCLKSSKYFKYYFGEFYSYHDNGIVHEVQILNNGLIEGEVLTYNKNGDPYRISMYKNGIATQIEKLY</sequence>
<dbReference type="EMBL" id="MN739783">
    <property type="protein sequence ID" value="QHT26275.1"/>
    <property type="molecule type" value="Genomic_DNA"/>
</dbReference>
<feature type="region of interest" description="Disordered" evidence="1">
    <location>
        <begin position="1"/>
        <end position="23"/>
    </location>
</feature>
<protein>
    <submittedName>
        <fullName evidence="2">Uncharacterized protein</fullName>
    </submittedName>
</protein>
<feature type="compositionally biased region" description="Acidic residues" evidence="1">
    <location>
        <begin position="12"/>
        <end position="23"/>
    </location>
</feature>
<accession>A0A6C0EG09</accession>
<name>A0A6C0EG09_9ZZZZ</name>
<dbReference type="InterPro" id="IPR011652">
    <property type="entry name" value="MORN_2"/>
</dbReference>
<dbReference type="Pfam" id="PF07661">
    <property type="entry name" value="MORN_2"/>
    <property type="match status" value="2"/>
</dbReference>
<dbReference type="AlphaFoldDB" id="A0A6C0EG09"/>
<dbReference type="SUPFAM" id="SSF82185">
    <property type="entry name" value="Histone H3 K4-specific methyltransferase SET7/9 N-terminal domain"/>
    <property type="match status" value="1"/>
</dbReference>
<organism evidence="2">
    <name type="scientific">viral metagenome</name>
    <dbReference type="NCBI Taxonomy" id="1070528"/>
    <lineage>
        <taxon>unclassified sequences</taxon>
        <taxon>metagenomes</taxon>
        <taxon>organismal metagenomes</taxon>
    </lineage>
</organism>
<proteinExistence type="predicted"/>
<reference evidence="2" key="1">
    <citation type="journal article" date="2020" name="Nature">
        <title>Giant virus diversity and host interactions through global metagenomics.</title>
        <authorList>
            <person name="Schulz F."/>
            <person name="Roux S."/>
            <person name="Paez-Espino D."/>
            <person name="Jungbluth S."/>
            <person name="Walsh D.A."/>
            <person name="Denef V.J."/>
            <person name="McMahon K.D."/>
            <person name="Konstantinidis K.T."/>
            <person name="Eloe-Fadrosh E.A."/>
            <person name="Kyrpides N.C."/>
            <person name="Woyke T."/>
        </authorList>
    </citation>
    <scope>NUCLEOTIDE SEQUENCE</scope>
    <source>
        <strain evidence="2">GVMAG-M-3300023179-27</strain>
    </source>
</reference>
<evidence type="ECO:0000256" key="1">
    <source>
        <dbReference type="SAM" id="MobiDB-lite"/>
    </source>
</evidence>
<evidence type="ECO:0000313" key="2">
    <source>
        <dbReference type="EMBL" id="QHT26275.1"/>
    </source>
</evidence>
<dbReference type="Gene3D" id="2.20.110.10">
    <property type="entry name" value="Histone H3 K4-specific methyltransferase SET7/9 N-terminal domain"/>
    <property type="match status" value="1"/>
</dbReference>